<reference evidence="1 2" key="1">
    <citation type="submission" date="2023-09" db="EMBL/GenBank/DDBJ databases">
        <title>Xinfangfangia sedmenti sp. nov., isolated the sedment.</title>
        <authorList>
            <person name="Xu L."/>
        </authorList>
    </citation>
    <scope>NUCLEOTIDE SEQUENCE [LARGE SCALE GENOMIC DNA]</scope>
    <source>
        <strain evidence="1 2">LG-4</strain>
    </source>
</reference>
<dbReference type="CDD" id="cd02513">
    <property type="entry name" value="CMP-NeuAc_Synthase"/>
    <property type="match status" value="1"/>
</dbReference>
<dbReference type="Proteomes" id="UP001247754">
    <property type="component" value="Unassembled WGS sequence"/>
</dbReference>
<comment type="caution">
    <text evidence="1">The sequence shown here is derived from an EMBL/GenBank/DDBJ whole genome shotgun (WGS) entry which is preliminary data.</text>
</comment>
<keyword evidence="2" id="KW-1185">Reference proteome</keyword>
<dbReference type="EC" id="2.7.7.-" evidence="1"/>
<dbReference type="PANTHER" id="PTHR21485:SF6">
    <property type="entry name" value="N-ACYLNEURAMINATE CYTIDYLYLTRANSFERASE-RELATED"/>
    <property type="match status" value="1"/>
</dbReference>
<dbReference type="InterPro" id="IPR003329">
    <property type="entry name" value="Cytidylyl_trans"/>
</dbReference>
<keyword evidence="1" id="KW-0548">Nucleotidyltransferase</keyword>
<evidence type="ECO:0000313" key="1">
    <source>
        <dbReference type="EMBL" id="MDR5651580.1"/>
    </source>
</evidence>
<accession>A0ABU1F404</accession>
<dbReference type="InterPro" id="IPR050793">
    <property type="entry name" value="CMP-NeuNAc_synthase"/>
</dbReference>
<gene>
    <name evidence="1" type="ORF">RGD00_03115</name>
</gene>
<dbReference type="Gene3D" id="3.90.550.10">
    <property type="entry name" value="Spore Coat Polysaccharide Biosynthesis Protein SpsA, Chain A"/>
    <property type="match status" value="1"/>
</dbReference>
<name>A0ABU1F404_9RHOB</name>
<organism evidence="1 2">
    <name type="scientific">Ruixingdingia sedimenti</name>
    <dbReference type="NCBI Taxonomy" id="3073604"/>
    <lineage>
        <taxon>Bacteria</taxon>
        <taxon>Pseudomonadati</taxon>
        <taxon>Pseudomonadota</taxon>
        <taxon>Alphaproteobacteria</taxon>
        <taxon>Rhodobacterales</taxon>
        <taxon>Paracoccaceae</taxon>
        <taxon>Ruixingdingia</taxon>
    </lineage>
</organism>
<dbReference type="PANTHER" id="PTHR21485">
    <property type="entry name" value="HAD SUPERFAMILY MEMBERS CMAS AND KDSC"/>
    <property type="match status" value="1"/>
</dbReference>
<dbReference type="GO" id="GO:0016779">
    <property type="term" value="F:nucleotidyltransferase activity"/>
    <property type="evidence" value="ECO:0007669"/>
    <property type="project" value="UniProtKB-KW"/>
</dbReference>
<dbReference type="SUPFAM" id="SSF53448">
    <property type="entry name" value="Nucleotide-diphospho-sugar transferases"/>
    <property type="match status" value="1"/>
</dbReference>
<dbReference type="RefSeq" id="WP_310455796.1">
    <property type="nucleotide sequence ID" value="NZ_JAVKPH010000002.1"/>
</dbReference>
<protein>
    <submittedName>
        <fullName evidence="1">Acylneuraminate cytidylyltransferase family protein</fullName>
        <ecNumber evidence="1">2.7.7.-</ecNumber>
    </submittedName>
</protein>
<sequence>MTDLPLIALVPVRAGSKGLPGKNLRPLGGIPLWRRAVDQGLAAGARVVVSTDIPEILAADPGPGVTLLPRPADLAADTTPMDPVIAHALAQIPGPARVVLLQATSPLRSLDDIRAGIALHATGRFDLVMSVSPADAGVLKWGRIEDGAFRPLQDPAFCFMNRQALPPVHRPNGAVYVFAADWFRLRGRLATDSIGAVEMPPERAQDIDTEADFARAEAALKNRA</sequence>
<evidence type="ECO:0000313" key="2">
    <source>
        <dbReference type="Proteomes" id="UP001247754"/>
    </source>
</evidence>
<dbReference type="InterPro" id="IPR029044">
    <property type="entry name" value="Nucleotide-diphossugar_trans"/>
</dbReference>
<keyword evidence="1" id="KW-0808">Transferase</keyword>
<dbReference type="EMBL" id="JAVKPH010000002">
    <property type="protein sequence ID" value="MDR5651580.1"/>
    <property type="molecule type" value="Genomic_DNA"/>
</dbReference>
<dbReference type="Pfam" id="PF02348">
    <property type="entry name" value="CTP_transf_3"/>
    <property type="match status" value="1"/>
</dbReference>
<proteinExistence type="predicted"/>